<evidence type="ECO:0000256" key="5">
    <source>
        <dbReference type="ARBA" id="ARBA00023136"/>
    </source>
</evidence>
<comment type="similarity">
    <text evidence="6">Belongs to the ABC-4 integral membrane protein family.</text>
</comment>
<dbReference type="PANTHER" id="PTHR30572">
    <property type="entry name" value="MEMBRANE COMPONENT OF TRANSPORTER-RELATED"/>
    <property type="match status" value="1"/>
</dbReference>
<feature type="transmembrane region" description="Helical" evidence="7">
    <location>
        <begin position="369"/>
        <end position="388"/>
    </location>
</feature>
<evidence type="ECO:0000256" key="2">
    <source>
        <dbReference type="ARBA" id="ARBA00022475"/>
    </source>
</evidence>
<evidence type="ECO:0000259" key="9">
    <source>
        <dbReference type="Pfam" id="PF12704"/>
    </source>
</evidence>
<feature type="domain" description="MacB-like periplasmic core" evidence="9">
    <location>
        <begin position="20"/>
        <end position="244"/>
    </location>
</feature>
<dbReference type="Pfam" id="PF02687">
    <property type="entry name" value="FtsX"/>
    <property type="match status" value="1"/>
</dbReference>
<dbReference type="GO" id="GO:0005886">
    <property type="term" value="C:plasma membrane"/>
    <property type="evidence" value="ECO:0007669"/>
    <property type="project" value="UniProtKB-SubCell"/>
</dbReference>
<comment type="subcellular location">
    <subcellularLocation>
        <location evidence="1">Cell membrane</location>
        <topology evidence="1">Multi-pass membrane protein</topology>
    </subcellularLocation>
</comment>
<feature type="transmembrane region" description="Helical" evidence="7">
    <location>
        <begin position="285"/>
        <end position="304"/>
    </location>
</feature>
<dbReference type="InterPro" id="IPR050250">
    <property type="entry name" value="Macrolide_Exporter_MacB"/>
</dbReference>
<dbReference type="InterPro" id="IPR003838">
    <property type="entry name" value="ABC3_permease_C"/>
</dbReference>
<keyword evidence="2" id="KW-1003">Cell membrane</keyword>
<dbReference type="GO" id="GO:0022857">
    <property type="term" value="F:transmembrane transporter activity"/>
    <property type="evidence" value="ECO:0007669"/>
    <property type="project" value="TreeGrafter"/>
</dbReference>
<dbReference type="Proteomes" id="UP000184016">
    <property type="component" value="Unassembled WGS sequence"/>
</dbReference>
<keyword evidence="3 7" id="KW-0812">Transmembrane</keyword>
<keyword evidence="11" id="KW-1185">Reference proteome</keyword>
<dbReference type="PANTHER" id="PTHR30572:SF4">
    <property type="entry name" value="ABC TRANSPORTER PERMEASE YTRF"/>
    <property type="match status" value="1"/>
</dbReference>
<feature type="transmembrane region" description="Helical" evidence="7">
    <location>
        <begin position="325"/>
        <end position="349"/>
    </location>
</feature>
<dbReference type="STRING" id="1830138.SAMN05443507_1054"/>
<feature type="domain" description="ABC3 transporter permease C-terminal" evidence="8">
    <location>
        <begin position="286"/>
        <end position="398"/>
    </location>
</feature>
<dbReference type="AlphaFoldDB" id="A0A1M6MYE3"/>
<dbReference type="EMBL" id="FRAF01000005">
    <property type="protein sequence ID" value="SHJ88353.1"/>
    <property type="molecule type" value="Genomic_DNA"/>
</dbReference>
<organism evidence="10 11">
    <name type="scientific">Alicyclobacillus tolerans</name>
    <dbReference type="NCBI Taxonomy" id="90970"/>
    <lineage>
        <taxon>Bacteria</taxon>
        <taxon>Bacillati</taxon>
        <taxon>Bacillota</taxon>
        <taxon>Bacilli</taxon>
        <taxon>Bacillales</taxon>
        <taxon>Alicyclobacillaceae</taxon>
        <taxon>Alicyclobacillus</taxon>
    </lineage>
</organism>
<evidence type="ECO:0000256" key="7">
    <source>
        <dbReference type="SAM" id="Phobius"/>
    </source>
</evidence>
<keyword evidence="5 7" id="KW-0472">Membrane</keyword>
<evidence type="ECO:0000256" key="1">
    <source>
        <dbReference type="ARBA" id="ARBA00004651"/>
    </source>
</evidence>
<proteinExistence type="inferred from homology"/>
<evidence type="ECO:0000256" key="3">
    <source>
        <dbReference type="ARBA" id="ARBA00022692"/>
    </source>
</evidence>
<sequence length="405" mass="41847">MMLEIMRVAWRSVKANKMRSFLTMLGIIIGVMAVVLSSAIGMSAKNGVTSRIESLGSNVLTIMPGSTSVGGVNQGYGSASTLTISNATAIQQDDPDVAMTAPLVSHSAQVVFGANNTNTAIEGTNQNYPAIKDVSMAQGSFFTSEDVSKAANVAVLGSQVEQTLFSGTGVNPVGQTIDIAGIPFTVIGVAASQGASGFENENDAIAIPVTTEQNLLTGSDTVNEILASAKSANVMNQAQLEIESTLRVLHQLSPSTADDFQIINQATILSALSGVTQILTDLLDGISAISLLVGGIGIMNIMLVSVTERTREIGIRKAIGARRSVILTQFLLESLGLSLSGAVIGLLLGTAGALTVGAVSHTGNLLSPGAMILAVIFSILIGLVFGVYPARKAANLKPIDALRYE</sequence>
<reference evidence="11" key="1">
    <citation type="submission" date="2016-11" db="EMBL/GenBank/DDBJ databases">
        <authorList>
            <person name="Varghese N."/>
            <person name="Submissions S."/>
        </authorList>
    </citation>
    <scope>NUCLEOTIDE SEQUENCE [LARGE SCALE GENOMIC DNA]</scope>
    <source>
        <strain evidence="11">USBA-503</strain>
    </source>
</reference>
<dbReference type="Pfam" id="PF12704">
    <property type="entry name" value="MacB_PCD"/>
    <property type="match status" value="1"/>
</dbReference>
<evidence type="ECO:0000256" key="6">
    <source>
        <dbReference type="ARBA" id="ARBA00038076"/>
    </source>
</evidence>
<gene>
    <name evidence="10" type="ORF">SAMN05443507_1054</name>
</gene>
<evidence type="ECO:0000259" key="8">
    <source>
        <dbReference type="Pfam" id="PF02687"/>
    </source>
</evidence>
<accession>A0A1M6MYE3</accession>
<evidence type="ECO:0000313" key="11">
    <source>
        <dbReference type="Proteomes" id="UP000184016"/>
    </source>
</evidence>
<protein>
    <submittedName>
        <fullName evidence="10">Putative ABC transport system permease protein</fullName>
    </submittedName>
</protein>
<dbReference type="InterPro" id="IPR025857">
    <property type="entry name" value="MacB_PCD"/>
</dbReference>
<evidence type="ECO:0000256" key="4">
    <source>
        <dbReference type="ARBA" id="ARBA00022989"/>
    </source>
</evidence>
<evidence type="ECO:0000313" key="10">
    <source>
        <dbReference type="EMBL" id="SHJ88353.1"/>
    </source>
</evidence>
<name>A0A1M6MYE3_9BACL</name>
<feature type="transmembrane region" description="Helical" evidence="7">
    <location>
        <begin position="21"/>
        <end position="42"/>
    </location>
</feature>
<keyword evidence="4 7" id="KW-1133">Transmembrane helix</keyword>